<comment type="caution">
    <text evidence="2">The sequence shown here is derived from an EMBL/GenBank/DDBJ whole genome shotgun (WGS) entry which is preliminary data.</text>
</comment>
<organism evidence="2 3">
    <name type="scientific">Candidatus Avipropionibacterium avicola</name>
    <dbReference type="NCBI Taxonomy" id="2840701"/>
    <lineage>
        <taxon>Bacteria</taxon>
        <taxon>Bacillati</taxon>
        <taxon>Actinomycetota</taxon>
        <taxon>Actinomycetes</taxon>
        <taxon>Propionibacteriales</taxon>
        <taxon>Propionibacteriaceae</taxon>
        <taxon>Propionibacteriaceae incertae sedis</taxon>
        <taxon>Candidatus Avipropionibacterium</taxon>
    </lineage>
</organism>
<reference evidence="2" key="2">
    <citation type="journal article" date="2021" name="PeerJ">
        <title>Extensive microbial diversity within the chicken gut microbiome revealed by metagenomics and culture.</title>
        <authorList>
            <person name="Gilroy R."/>
            <person name="Ravi A."/>
            <person name="Getino M."/>
            <person name="Pursley I."/>
            <person name="Horton D.L."/>
            <person name="Alikhan N.F."/>
            <person name="Baker D."/>
            <person name="Gharbi K."/>
            <person name="Hall N."/>
            <person name="Watson M."/>
            <person name="Adriaenssens E.M."/>
            <person name="Foster-Nyarko E."/>
            <person name="Jarju S."/>
            <person name="Secka A."/>
            <person name="Antonio M."/>
            <person name="Oren A."/>
            <person name="Chaudhuri R.R."/>
            <person name="La Ragione R."/>
            <person name="Hildebrand F."/>
            <person name="Pallen M.J."/>
        </authorList>
    </citation>
    <scope>NUCLEOTIDE SEQUENCE</scope>
    <source>
        <strain evidence="2">ChiGjej1B1-24693</strain>
    </source>
</reference>
<evidence type="ECO:0000313" key="2">
    <source>
        <dbReference type="EMBL" id="HIT74425.1"/>
    </source>
</evidence>
<accession>A0A9D1GXQ9</accession>
<name>A0A9D1GXQ9_9ACTN</name>
<proteinExistence type="predicted"/>
<evidence type="ECO:0000313" key="3">
    <source>
        <dbReference type="Proteomes" id="UP000886842"/>
    </source>
</evidence>
<gene>
    <name evidence="2" type="ORF">IAA98_02445</name>
</gene>
<protein>
    <submittedName>
        <fullName evidence="2">Uncharacterized protein</fullName>
    </submittedName>
</protein>
<feature type="compositionally biased region" description="Basic and acidic residues" evidence="1">
    <location>
        <begin position="43"/>
        <end position="59"/>
    </location>
</feature>
<reference evidence="2" key="1">
    <citation type="submission" date="2020-10" db="EMBL/GenBank/DDBJ databases">
        <authorList>
            <person name="Gilroy R."/>
        </authorList>
    </citation>
    <scope>NUCLEOTIDE SEQUENCE</scope>
    <source>
        <strain evidence="2">ChiGjej1B1-24693</strain>
    </source>
</reference>
<dbReference type="AlphaFoldDB" id="A0A9D1GXQ9"/>
<feature type="compositionally biased region" description="Low complexity" evidence="1">
    <location>
        <begin position="60"/>
        <end position="70"/>
    </location>
</feature>
<dbReference type="Proteomes" id="UP000886842">
    <property type="component" value="Unassembled WGS sequence"/>
</dbReference>
<feature type="compositionally biased region" description="Basic and acidic residues" evidence="1">
    <location>
        <begin position="1"/>
        <end position="32"/>
    </location>
</feature>
<sequence length="99" mass="10854">MGEPQPDQHRDGDIARRDPDADRDRADEERGDPGQQGPAQPTEAEHHQTDGEQGRRRDGAQQQGTDQGAQPVAHHGQREGEPGRGGAESQLGLDLRQHR</sequence>
<dbReference type="EMBL" id="DVLP01000071">
    <property type="protein sequence ID" value="HIT74425.1"/>
    <property type="molecule type" value="Genomic_DNA"/>
</dbReference>
<evidence type="ECO:0000256" key="1">
    <source>
        <dbReference type="SAM" id="MobiDB-lite"/>
    </source>
</evidence>
<feature type="region of interest" description="Disordered" evidence="1">
    <location>
        <begin position="1"/>
        <end position="99"/>
    </location>
</feature>